<dbReference type="STRING" id="341036.SAMN05660649_04558"/>
<dbReference type="OrthoDB" id="5420310at2"/>
<organism evidence="1 2">
    <name type="scientific">Desulfotruncus arcticus DSM 17038</name>
    <dbReference type="NCBI Taxonomy" id="1121424"/>
    <lineage>
        <taxon>Bacteria</taxon>
        <taxon>Bacillati</taxon>
        <taxon>Bacillota</taxon>
        <taxon>Clostridia</taxon>
        <taxon>Eubacteriales</taxon>
        <taxon>Desulfallaceae</taxon>
        <taxon>Desulfotruncus</taxon>
    </lineage>
</organism>
<reference evidence="2" key="1">
    <citation type="submission" date="2016-10" db="EMBL/GenBank/DDBJ databases">
        <authorList>
            <person name="Varghese N."/>
            <person name="Submissions S."/>
        </authorList>
    </citation>
    <scope>NUCLEOTIDE SEQUENCE [LARGE SCALE GENOMIC DNA]</scope>
    <source>
        <strain evidence="2">DSM 17038</strain>
    </source>
</reference>
<protein>
    <recommendedName>
        <fullName evidence="3">DUF523 domain-containing protein</fullName>
    </recommendedName>
</protein>
<dbReference type="AlphaFoldDB" id="A0A1I2YSY5"/>
<gene>
    <name evidence="1" type="ORF">SAMN05660649_04558</name>
</gene>
<dbReference type="RefSeq" id="WP_092474752.1">
    <property type="nucleotide sequence ID" value="NZ_FOOX01000022.1"/>
</dbReference>
<evidence type="ECO:0000313" key="1">
    <source>
        <dbReference type="EMBL" id="SFH27751.1"/>
    </source>
</evidence>
<name>A0A1I2YSY5_9FIRM</name>
<dbReference type="Proteomes" id="UP000199337">
    <property type="component" value="Unassembled WGS sequence"/>
</dbReference>
<evidence type="ECO:0000313" key="2">
    <source>
        <dbReference type="Proteomes" id="UP000199337"/>
    </source>
</evidence>
<keyword evidence="2" id="KW-1185">Reference proteome</keyword>
<proteinExistence type="predicted"/>
<dbReference type="NCBIfam" id="NF045597">
    <property type="entry name" value="TudS_rel_CD3072"/>
    <property type="match status" value="1"/>
</dbReference>
<accession>A0A1I2YSY5</accession>
<dbReference type="InterPro" id="IPR054648">
    <property type="entry name" value="TudS-rel"/>
</dbReference>
<evidence type="ECO:0008006" key="3">
    <source>
        <dbReference type="Google" id="ProtNLM"/>
    </source>
</evidence>
<sequence>MVNQIVIVAHCLLNYHSKILDSGVTNETGKVIIPPLLARGCGIFQLPCPEFTHGGLKRWGQSRSQYNNPFFISHCSKLTGEVINQLAEYLRCGYMVGPVLGINGSPSCGIDFSFDGAWGGEVGSALKIAPKGTLTCVQQPGVFMEVFKQTTAKRKIKLKWLGVDENDLKMSLEKILNGIDYPKEANY</sequence>
<dbReference type="EMBL" id="FOOX01000022">
    <property type="protein sequence ID" value="SFH27751.1"/>
    <property type="molecule type" value="Genomic_DNA"/>
</dbReference>